<dbReference type="RefSeq" id="WP_104829172.1">
    <property type="nucleotide sequence ID" value="NZ_PJCH01000005.1"/>
</dbReference>
<organism evidence="2 3">
    <name type="scientific">Hyphococcus luteus</name>
    <dbReference type="NCBI Taxonomy" id="2058213"/>
    <lineage>
        <taxon>Bacteria</taxon>
        <taxon>Pseudomonadati</taxon>
        <taxon>Pseudomonadota</taxon>
        <taxon>Alphaproteobacteria</taxon>
        <taxon>Parvularculales</taxon>
        <taxon>Parvularculaceae</taxon>
        <taxon>Hyphococcus</taxon>
    </lineage>
</organism>
<evidence type="ECO:0000313" key="2">
    <source>
        <dbReference type="EMBL" id="PQA87927.1"/>
    </source>
</evidence>
<accession>A0A2S7K606</accession>
<evidence type="ECO:0000313" key="3">
    <source>
        <dbReference type="Proteomes" id="UP000239504"/>
    </source>
</evidence>
<dbReference type="AlphaFoldDB" id="A0A2S7K606"/>
<keyword evidence="1" id="KW-0732">Signal</keyword>
<evidence type="ECO:0008006" key="4">
    <source>
        <dbReference type="Google" id="ProtNLM"/>
    </source>
</evidence>
<comment type="caution">
    <text evidence="2">The sequence shown here is derived from an EMBL/GenBank/DDBJ whole genome shotgun (WGS) entry which is preliminary data.</text>
</comment>
<keyword evidence="3" id="KW-1185">Reference proteome</keyword>
<gene>
    <name evidence="2" type="ORF">CW354_06170</name>
</gene>
<feature type="signal peptide" evidence="1">
    <location>
        <begin position="1"/>
        <end position="20"/>
    </location>
</feature>
<feature type="chain" id="PRO_5015554150" description="Lipoprotein" evidence="1">
    <location>
        <begin position="21"/>
        <end position="193"/>
    </location>
</feature>
<sequence length="193" mass="20665">MRSLPILKAAIAGLAASFLAGCLVSEEPVLDAGNGRAAPLDEGVYAACENAEDENAEDAQDCTVFTVTLSDDGAYALAAEDEDEPAQLRFRRVARKAYAVQSAEDDGYAYYYGAGDSDRFELTLMMCDALPEKLRARLVQKGDLSSDDEDFEVCTVKTLSGLVAAAQAYRRGKTTGDDDAKLVLTPVTNEAEE</sequence>
<dbReference type="Proteomes" id="UP000239504">
    <property type="component" value="Unassembled WGS sequence"/>
</dbReference>
<reference evidence="2 3" key="1">
    <citation type="submission" date="2017-12" db="EMBL/GenBank/DDBJ databases">
        <authorList>
            <person name="Hurst M.R.H."/>
        </authorList>
    </citation>
    <scope>NUCLEOTIDE SEQUENCE [LARGE SCALE GENOMIC DNA]</scope>
    <source>
        <strain evidence="2 3">SY-3-19</strain>
    </source>
</reference>
<proteinExistence type="predicted"/>
<protein>
    <recommendedName>
        <fullName evidence="4">Lipoprotein</fullName>
    </recommendedName>
</protein>
<dbReference type="PROSITE" id="PS51257">
    <property type="entry name" value="PROKAR_LIPOPROTEIN"/>
    <property type="match status" value="1"/>
</dbReference>
<dbReference type="EMBL" id="PJCH01000005">
    <property type="protein sequence ID" value="PQA87927.1"/>
    <property type="molecule type" value="Genomic_DNA"/>
</dbReference>
<evidence type="ECO:0000256" key="1">
    <source>
        <dbReference type="SAM" id="SignalP"/>
    </source>
</evidence>
<name>A0A2S7K606_9PROT</name>